<feature type="signal peptide" evidence="1">
    <location>
        <begin position="1"/>
        <end position="19"/>
    </location>
</feature>
<feature type="chain" id="PRO_5011907249" evidence="1">
    <location>
        <begin position="20"/>
        <end position="99"/>
    </location>
</feature>
<name>A0A1Y1K9E1_PHOPY</name>
<reference evidence="3 4" key="2">
    <citation type="journal article" date="2018" name="Elife">
        <title>Firefly genomes illuminate parallel origins of bioluminescence in beetles.</title>
        <authorList>
            <person name="Fallon T.R."/>
            <person name="Lower S.E."/>
            <person name="Chang C.H."/>
            <person name="Bessho-Uehara M."/>
            <person name="Martin G.J."/>
            <person name="Bewick A.J."/>
            <person name="Behringer M."/>
            <person name="Debat H.J."/>
            <person name="Wong I."/>
            <person name="Day J.C."/>
            <person name="Suvorov A."/>
            <person name="Silva C.J."/>
            <person name="Stanger-Hall K.F."/>
            <person name="Hall D.W."/>
            <person name="Schmitz R.J."/>
            <person name="Nelson D.R."/>
            <person name="Lewis S.M."/>
            <person name="Shigenobu S."/>
            <person name="Bybee S.M."/>
            <person name="Larracuente A.M."/>
            <person name="Oba Y."/>
            <person name="Weng J.K."/>
        </authorList>
    </citation>
    <scope>NUCLEOTIDE SEQUENCE [LARGE SCALE GENOMIC DNA]</scope>
    <source>
        <strain evidence="3">1611_PpyrPB1</strain>
        <tissue evidence="3">Whole body</tissue>
    </source>
</reference>
<dbReference type="EMBL" id="VVIM01000005">
    <property type="protein sequence ID" value="KAB0798848.1"/>
    <property type="molecule type" value="Genomic_DNA"/>
</dbReference>
<reference evidence="2" key="1">
    <citation type="journal article" date="2016" name="Sci. Rep.">
        <title>Molecular characterization of firefly nuptial gifts: a multi-omics approach sheds light on postcopulatory sexual selection.</title>
        <authorList>
            <person name="Al-Wathiqui N."/>
            <person name="Fallon T.R."/>
            <person name="South A."/>
            <person name="Weng J.K."/>
            <person name="Lewis S.M."/>
        </authorList>
    </citation>
    <scope>NUCLEOTIDE SEQUENCE</scope>
</reference>
<dbReference type="InParanoid" id="A0A1Y1K9E1"/>
<keyword evidence="1" id="KW-0732">Signal</keyword>
<reference evidence="3" key="3">
    <citation type="submission" date="2019-08" db="EMBL/GenBank/DDBJ databases">
        <authorList>
            <consortium name="Photinus pyralis genome working group"/>
            <person name="Fallon T.R."/>
            <person name="Sander Lower S.E."/>
            <person name="Weng J.-K."/>
        </authorList>
    </citation>
    <scope>NUCLEOTIDE SEQUENCE</scope>
    <source>
        <strain evidence="3">1611_PpyrPB1</strain>
        <tissue evidence="3">Whole body</tissue>
    </source>
</reference>
<sequence length="99" mass="11934">MQVLQIFFFLILYHADVVSYPLSGPSKRMFVGKSSRNLASRGYWEHCLFHFSEDRPFQFEFIQHFTKQQPITVLNEKLHLTDKNIHLRELTGIYYFENF</sequence>
<dbReference type="EMBL" id="GEZM01091199">
    <property type="protein sequence ID" value="JAV57048.1"/>
    <property type="molecule type" value="Transcribed_RNA"/>
</dbReference>
<dbReference type="EMBL" id="GEZM01091200">
    <property type="protein sequence ID" value="JAV57045.1"/>
    <property type="molecule type" value="Transcribed_RNA"/>
</dbReference>
<evidence type="ECO:0000313" key="4">
    <source>
        <dbReference type="Proteomes" id="UP000327044"/>
    </source>
</evidence>
<dbReference type="AlphaFoldDB" id="A0A1Y1K9E1"/>
<evidence type="ECO:0000313" key="3">
    <source>
        <dbReference type="EMBL" id="KAB0798848.1"/>
    </source>
</evidence>
<accession>A0A1Y1K9E1</accession>
<protein>
    <submittedName>
        <fullName evidence="2">Uncharacterized protein</fullName>
    </submittedName>
</protein>
<organism evidence="2">
    <name type="scientific">Photinus pyralis</name>
    <name type="common">Common eastern firefly</name>
    <name type="synonym">Lampyris pyralis</name>
    <dbReference type="NCBI Taxonomy" id="7054"/>
    <lineage>
        <taxon>Eukaryota</taxon>
        <taxon>Metazoa</taxon>
        <taxon>Ecdysozoa</taxon>
        <taxon>Arthropoda</taxon>
        <taxon>Hexapoda</taxon>
        <taxon>Insecta</taxon>
        <taxon>Pterygota</taxon>
        <taxon>Neoptera</taxon>
        <taxon>Endopterygota</taxon>
        <taxon>Coleoptera</taxon>
        <taxon>Polyphaga</taxon>
        <taxon>Elateriformia</taxon>
        <taxon>Elateroidea</taxon>
        <taxon>Lampyridae</taxon>
        <taxon>Lampyrinae</taxon>
        <taxon>Photinus</taxon>
    </lineage>
</organism>
<keyword evidence="4" id="KW-1185">Reference proteome</keyword>
<gene>
    <name evidence="3" type="ORF">PPYR_06728</name>
</gene>
<evidence type="ECO:0000313" key="2">
    <source>
        <dbReference type="EMBL" id="JAV57048.1"/>
    </source>
</evidence>
<dbReference type="Proteomes" id="UP000327044">
    <property type="component" value="Unassembled WGS sequence"/>
</dbReference>
<proteinExistence type="predicted"/>
<evidence type="ECO:0000256" key="1">
    <source>
        <dbReference type="SAM" id="SignalP"/>
    </source>
</evidence>